<protein>
    <submittedName>
        <fullName evidence="2">Uncharacterized protein</fullName>
    </submittedName>
</protein>
<evidence type="ECO:0000313" key="3">
    <source>
        <dbReference type="Proteomes" id="UP000287830"/>
    </source>
</evidence>
<sequence length="65" mass="7007">MHSDVWMWLAAGVVVTLAFFGLVAYLVRELKSTRRLPAVLAAVAVLIGALPAVLYALYHVLVAAQ</sequence>
<dbReference type="GeneID" id="95625020"/>
<name>A0A7U9KZX0_9ACTN</name>
<proteinExistence type="predicted"/>
<feature type="transmembrane region" description="Helical" evidence="1">
    <location>
        <begin position="39"/>
        <end position="58"/>
    </location>
</feature>
<evidence type="ECO:0000313" key="2">
    <source>
        <dbReference type="EMBL" id="GCD38464.1"/>
    </source>
</evidence>
<accession>A0A7U9KZX0</accession>
<dbReference type="RefSeq" id="WP_031003814.1">
    <property type="nucleotide sequence ID" value="NZ_BHZC01000001.1"/>
</dbReference>
<dbReference type="Proteomes" id="UP000287830">
    <property type="component" value="Unassembled WGS sequence"/>
</dbReference>
<evidence type="ECO:0000256" key="1">
    <source>
        <dbReference type="SAM" id="Phobius"/>
    </source>
</evidence>
<gene>
    <name evidence="2" type="ORF">OEIGOIKO_06278</name>
</gene>
<dbReference type="AlphaFoldDB" id="A0A7U9KZX0"/>
<keyword evidence="1" id="KW-0812">Transmembrane</keyword>
<feature type="transmembrane region" description="Helical" evidence="1">
    <location>
        <begin position="6"/>
        <end position="27"/>
    </location>
</feature>
<keyword evidence="1" id="KW-1133">Transmembrane helix</keyword>
<keyword evidence="1" id="KW-0472">Membrane</keyword>
<comment type="caution">
    <text evidence="2">The sequence shown here is derived from an EMBL/GenBank/DDBJ whole genome shotgun (WGS) entry which is preliminary data.</text>
</comment>
<organism evidence="2 3">
    <name type="scientific">Streptomyces chrestomyceticus JCM 4735</name>
    <dbReference type="NCBI Taxonomy" id="1306181"/>
    <lineage>
        <taxon>Bacteria</taxon>
        <taxon>Bacillati</taxon>
        <taxon>Actinomycetota</taxon>
        <taxon>Actinomycetes</taxon>
        <taxon>Kitasatosporales</taxon>
        <taxon>Streptomycetaceae</taxon>
        <taxon>Streptomyces</taxon>
    </lineage>
</organism>
<dbReference type="EMBL" id="BHZC01000001">
    <property type="protein sequence ID" value="GCD38464.1"/>
    <property type="molecule type" value="Genomic_DNA"/>
</dbReference>
<reference evidence="2 3" key="1">
    <citation type="submission" date="2018-11" db="EMBL/GenBank/DDBJ databases">
        <title>Whole genome sequence of Streptomyces chrestomyceticus NBRC 13444(T).</title>
        <authorList>
            <person name="Komaki H."/>
            <person name="Tamura T."/>
        </authorList>
    </citation>
    <scope>NUCLEOTIDE SEQUENCE [LARGE SCALE GENOMIC DNA]</scope>
    <source>
        <strain evidence="2 3">NBRC 13444</strain>
    </source>
</reference>